<protein>
    <recommendedName>
        <fullName evidence="2">Methylated-DNA-[protein]-cysteine S-methyltransferase DNA binding domain-containing protein</fullName>
    </recommendedName>
</protein>
<dbReference type="Pfam" id="PF01035">
    <property type="entry name" value="DNA_binding_1"/>
    <property type="match status" value="1"/>
</dbReference>
<organism evidence="3 4">
    <name type="scientific">Candidatus Kapaibacterium thiocyanatum</name>
    <dbReference type="NCBI Taxonomy" id="1895771"/>
    <lineage>
        <taxon>Bacteria</taxon>
        <taxon>Pseudomonadati</taxon>
        <taxon>Candidatus Kapaibacteriota</taxon>
        <taxon>Candidatus Kapaibacteriia</taxon>
        <taxon>Candidatus Kapaibacteriales</taxon>
        <taxon>Candidatus Kapaibacteriaceae</taxon>
        <taxon>Candidatus Kapaibacterium</taxon>
    </lineage>
</organism>
<dbReference type="Proteomes" id="UP000184233">
    <property type="component" value="Unassembled WGS sequence"/>
</dbReference>
<dbReference type="InterPro" id="IPR014048">
    <property type="entry name" value="MethylDNA_cys_MeTrfase_DNA-bd"/>
</dbReference>
<evidence type="ECO:0000313" key="3">
    <source>
        <dbReference type="EMBL" id="OJX56327.1"/>
    </source>
</evidence>
<reference evidence="3 4" key="1">
    <citation type="submission" date="2016-09" db="EMBL/GenBank/DDBJ databases">
        <title>Genome-resolved meta-omics ties microbial dynamics to process performance in biotechnology for thiocyanate degradation.</title>
        <authorList>
            <person name="Kantor R.S."/>
            <person name="Huddy R.J."/>
            <person name="Iyer R."/>
            <person name="Thomas B.C."/>
            <person name="Brown C.T."/>
            <person name="Anantharaman K."/>
            <person name="Tringe S."/>
            <person name="Hettich R.L."/>
            <person name="Harrison S.T."/>
            <person name="Banfield J.F."/>
        </authorList>
    </citation>
    <scope>NUCLEOTIDE SEQUENCE [LARGE SCALE GENOMIC DNA]</scope>
    <source>
        <strain evidence="3">59-99</strain>
    </source>
</reference>
<comment type="caution">
    <text evidence="3">The sequence shown here is derived from an EMBL/GenBank/DDBJ whole genome shotgun (WGS) entry which is preliminary data.</text>
</comment>
<evidence type="ECO:0000259" key="2">
    <source>
        <dbReference type="Pfam" id="PF01035"/>
    </source>
</evidence>
<evidence type="ECO:0000313" key="4">
    <source>
        <dbReference type="Proteomes" id="UP000184233"/>
    </source>
</evidence>
<dbReference type="AlphaFoldDB" id="A0A1M3KVB3"/>
<proteinExistence type="predicted"/>
<feature type="domain" description="Methylated-DNA-[protein]-cysteine S-methyltransferase DNA binding" evidence="2">
    <location>
        <begin position="7"/>
        <end position="91"/>
    </location>
</feature>
<sequence length="107" mass="12226">MSTDRSDFFERVYEIVRRIPRGKVTTYGHIARALGMASSARMVGWAMNAVGHPDRLDVPAHRVVNRNGLLTGRMHFETPFVMRERLEAEGVRFDGEAVDMANHLWMP</sequence>
<dbReference type="GO" id="GO:0006281">
    <property type="term" value="P:DNA repair"/>
    <property type="evidence" value="ECO:0007669"/>
    <property type="project" value="InterPro"/>
</dbReference>
<dbReference type="GO" id="GO:0003824">
    <property type="term" value="F:catalytic activity"/>
    <property type="evidence" value="ECO:0007669"/>
    <property type="project" value="InterPro"/>
</dbReference>
<gene>
    <name evidence="3" type="ORF">BGO89_13415</name>
</gene>
<dbReference type="PANTHER" id="PTHR42942:SF1">
    <property type="entry name" value="ALKYLTRANSFERASE-LIKE PROTEIN 1"/>
    <property type="match status" value="1"/>
</dbReference>
<dbReference type="STRING" id="1895771.BGO89_13415"/>
<keyword evidence="1" id="KW-0227">DNA damage</keyword>
<dbReference type="CDD" id="cd06445">
    <property type="entry name" value="ATase"/>
    <property type="match status" value="1"/>
</dbReference>
<accession>A0A1M3KVB3</accession>
<name>A0A1M3KVB3_9BACT</name>
<dbReference type="Gene3D" id="1.10.10.10">
    <property type="entry name" value="Winged helix-like DNA-binding domain superfamily/Winged helix DNA-binding domain"/>
    <property type="match status" value="1"/>
</dbReference>
<dbReference type="EMBL" id="MKVH01000025">
    <property type="protein sequence ID" value="OJX56327.1"/>
    <property type="molecule type" value="Genomic_DNA"/>
</dbReference>
<evidence type="ECO:0000256" key="1">
    <source>
        <dbReference type="ARBA" id="ARBA00022763"/>
    </source>
</evidence>
<dbReference type="PANTHER" id="PTHR42942">
    <property type="entry name" value="6-O-METHYLGUANINE DNA METHYLTRANSFERASE"/>
    <property type="match status" value="1"/>
</dbReference>
<dbReference type="SUPFAM" id="SSF46767">
    <property type="entry name" value="Methylated DNA-protein cysteine methyltransferase, C-terminal domain"/>
    <property type="match status" value="1"/>
</dbReference>
<dbReference type="InterPro" id="IPR036388">
    <property type="entry name" value="WH-like_DNA-bd_sf"/>
</dbReference>
<dbReference type="InterPro" id="IPR052520">
    <property type="entry name" value="ATL_DNA_repair"/>
</dbReference>
<dbReference type="InterPro" id="IPR036217">
    <property type="entry name" value="MethylDNA_cys_MeTrfase_DNAb"/>
</dbReference>
<dbReference type="NCBIfam" id="TIGR00589">
    <property type="entry name" value="ogt"/>
    <property type="match status" value="1"/>
</dbReference>